<feature type="transmembrane region" description="Helical" evidence="1">
    <location>
        <begin position="146"/>
        <end position="165"/>
    </location>
</feature>
<dbReference type="Pfam" id="PF13400">
    <property type="entry name" value="Tad"/>
    <property type="match status" value="1"/>
</dbReference>
<sequence length="331" mass="35075">MVISPRGKRIRQLAGPGRTKTHCLRRVAAESRVVAYVAHGDADGGSGGRGIGWERRGRRAEGTRARSLGELDVDDRGSHPRAGAGCGGGVRGVCGVDDSYCGDLRPHRWARARRADLRSDSGRRVRRGRRLRRTFPRGDRGQTLPIYIWMTGILLFVAFAFFAFAQAASARNGAQSAADAAALAAAQEAREELVEGLGLAIGAGDDWLDWLGGDGLTGIGAQEAGQSLAALNDAEATIVATEVNGYPGFRASVVTNYTVGDSIIPGTESQHAKADATAVIRPRCEVGPATDPEKAVEFTCEGEEPIEIDPDDFELGDLPEASVLFSVHLAD</sequence>
<keyword evidence="1" id="KW-1133">Transmembrane helix</keyword>
<dbReference type="EMBL" id="CP065959">
    <property type="protein sequence ID" value="QQC91116.1"/>
    <property type="molecule type" value="Genomic_DNA"/>
</dbReference>
<name>A0A7T4PJ68_9ACTN</name>
<evidence type="ECO:0000313" key="3">
    <source>
        <dbReference type="EMBL" id="QQC91116.1"/>
    </source>
</evidence>
<feature type="domain" description="Putative Flp pilus-assembly TadG-like N-terminal" evidence="2">
    <location>
        <begin position="141"/>
        <end position="187"/>
    </location>
</feature>
<dbReference type="InterPro" id="IPR028087">
    <property type="entry name" value="Tad_N"/>
</dbReference>
<keyword evidence="1" id="KW-0472">Membrane</keyword>
<protein>
    <recommendedName>
        <fullName evidence="2">Putative Flp pilus-assembly TadG-like N-terminal domain-containing protein</fullName>
    </recommendedName>
</protein>
<evidence type="ECO:0000256" key="1">
    <source>
        <dbReference type="SAM" id="Phobius"/>
    </source>
</evidence>
<evidence type="ECO:0000259" key="2">
    <source>
        <dbReference type="Pfam" id="PF13400"/>
    </source>
</evidence>
<dbReference type="Proteomes" id="UP000596130">
    <property type="component" value="Chromosome"/>
</dbReference>
<evidence type="ECO:0000313" key="4">
    <source>
        <dbReference type="Proteomes" id="UP000596130"/>
    </source>
</evidence>
<dbReference type="AlphaFoldDB" id="A0A7T4PJ68"/>
<gene>
    <name evidence="3" type="ORF">I8755_23925</name>
</gene>
<proteinExistence type="predicted"/>
<organism evidence="3 4">
    <name type="scientific">Streptomyces alfalfae</name>
    <dbReference type="NCBI Taxonomy" id="1642299"/>
    <lineage>
        <taxon>Bacteria</taxon>
        <taxon>Bacillati</taxon>
        <taxon>Actinomycetota</taxon>
        <taxon>Actinomycetes</taxon>
        <taxon>Kitasatosporales</taxon>
        <taxon>Streptomycetaceae</taxon>
        <taxon>Streptomyces</taxon>
    </lineage>
</organism>
<reference evidence="3 4" key="1">
    <citation type="submission" date="2020-12" db="EMBL/GenBank/DDBJ databases">
        <title>Identification and biosynthesis of polyene macrolides produced by Streptomyces alfalfae Men-myco-93-63.</title>
        <authorList>
            <person name="Liu D."/>
            <person name="Li Y."/>
            <person name="Liu L."/>
            <person name="Han X."/>
            <person name="Shen F."/>
        </authorList>
    </citation>
    <scope>NUCLEOTIDE SEQUENCE [LARGE SCALE GENOMIC DNA]</scope>
    <source>
        <strain evidence="3 4">Men-myco-93-63</strain>
    </source>
</reference>
<keyword evidence="1" id="KW-0812">Transmembrane</keyword>
<accession>A0A7T4PJ68</accession>